<sequence>MAEAALRNELASAKLTRALDIQQVEQLIDLLHVRRGVEREAAVLAASRATPEDLADLRANVEQYDNAVAEHGVDSNLGNDFHRLIIKAAHSPLLETLSNLTLNERIDALEPVLFVITKGHGTIGSDPKEHLAILDALERGDVQEADRVQTEHLTRLITEVEEFARTNDAELFQRILQLAR</sequence>
<feature type="domain" description="GntR C-terminal" evidence="4">
    <location>
        <begin position="29"/>
        <end position="155"/>
    </location>
</feature>
<dbReference type="Pfam" id="PF07729">
    <property type="entry name" value="FCD"/>
    <property type="match status" value="1"/>
</dbReference>
<dbReference type="SUPFAM" id="SSF48008">
    <property type="entry name" value="GntR ligand-binding domain-like"/>
    <property type="match status" value="1"/>
</dbReference>
<evidence type="ECO:0000256" key="3">
    <source>
        <dbReference type="ARBA" id="ARBA00023163"/>
    </source>
</evidence>
<reference evidence="5" key="1">
    <citation type="submission" date="2022-05" db="EMBL/GenBank/DDBJ databases">
        <title>Complete genome sequence of toluene-degrading Gulosibacter sediminis strain ACHW.36C.</title>
        <authorList>
            <person name="Wai A.C."/>
            <person name="Lai G.K."/>
            <person name="Griffin S.D."/>
            <person name="Leung F.C."/>
        </authorList>
    </citation>
    <scope>NUCLEOTIDE SEQUENCE [LARGE SCALE GENOMIC DNA]</scope>
    <source>
        <strain evidence="5">ACHW.36C</strain>
    </source>
</reference>
<organism evidence="5">
    <name type="scientific">Gulosibacter sediminis</name>
    <dbReference type="NCBI Taxonomy" id="1729695"/>
    <lineage>
        <taxon>Bacteria</taxon>
        <taxon>Bacillati</taxon>
        <taxon>Actinomycetota</taxon>
        <taxon>Actinomycetes</taxon>
        <taxon>Micrococcales</taxon>
        <taxon>Microbacteriaceae</taxon>
        <taxon>Gulosibacter</taxon>
    </lineage>
</organism>
<keyword evidence="2" id="KW-0238">DNA-binding</keyword>
<keyword evidence="1" id="KW-0805">Transcription regulation</keyword>
<protein>
    <submittedName>
        <fullName evidence="5">FCD domain-containing protein</fullName>
    </submittedName>
</protein>
<accession>A0ABY4MW52</accession>
<dbReference type="PANTHER" id="PTHR43537">
    <property type="entry name" value="TRANSCRIPTIONAL REGULATOR, GNTR FAMILY"/>
    <property type="match status" value="1"/>
</dbReference>
<proteinExistence type="predicted"/>
<dbReference type="SMART" id="SM00895">
    <property type="entry name" value="FCD"/>
    <property type="match status" value="1"/>
</dbReference>
<evidence type="ECO:0000313" key="5">
    <source>
        <dbReference type="EMBL" id="UQN14656.1"/>
    </source>
</evidence>
<keyword evidence="3" id="KW-0804">Transcription</keyword>
<dbReference type="EMBL" id="CP097160">
    <property type="protein sequence ID" value="UQN14656.1"/>
    <property type="molecule type" value="Genomic_DNA"/>
</dbReference>
<dbReference type="Gene3D" id="1.20.120.530">
    <property type="entry name" value="GntR ligand-binding domain-like"/>
    <property type="match status" value="1"/>
</dbReference>
<gene>
    <name evidence="5" type="ORF">M3M28_11530</name>
</gene>
<evidence type="ECO:0000259" key="4">
    <source>
        <dbReference type="SMART" id="SM00895"/>
    </source>
</evidence>
<dbReference type="PANTHER" id="PTHR43537:SF5">
    <property type="entry name" value="UXU OPERON TRANSCRIPTIONAL REGULATOR"/>
    <property type="match status" value="1"/>
</dbReference>
<evidence type="ECO:0000256" key="1">
    <source>
        <dbReference type="ARBA" id="ARBA00023015"/>
    </source>
</evidence>
<dbReference type="InterPro" id="IPR008920">
    <property type="entry name" value="TF_FadR/GntR_C"/>
</dbReference>
<name>A0ABY4MW52_9MICO</name>
<evidence type="ECO:0000256" key="2">
    <source>
        <dbReference type="ARBA" id="ARBA00023125"/>
    </source>
</evidence>
<dbReference type="InterPro" id="IPR011711">
    <property type="entry name" value="GntR_C"/>
</dbReference>